<comment type="caution">
    <text evidence="3">The sequence shown here is derived from an EMBL/GenBank/DDBJ whole genome shotgun (WGS) entry which is preliminary data.</text>
</comment>
<organism evidence="3 4">
    <name type="scientific">Streptosporangium album</name>
    <dbReference type="NCBI Taxonomy" id="47479"/>
    <lineage>
        <taxon>Bacteria</taxon>
        <taxon>Bacillati</taxon>
        <taxon>Actinomycetota</taxon>
        <taxon>Actinomycetes</taxon>
        <taxon>Streptosporangiales</taxon>
        <taxon>Streptosporangiaceae</taxon>
        <taxon>Streptosporangium</taxon>
    </lineage>
</organism>
<feature type="compositionally biased region" description="Basic and acidic residues" evidence="1">
    <location>
        <begin position="137"/>
        <end position="146"/>
    </location>
</feature>
<evidence type="ECO:0000313" key="4">
    <source>
        <dbReference type="Proteomes" id="UP000534286"/>
    </source>
</evidence>
<dbReference type="GO" id="GO:0030247">
    <property type="term" value="F:polysaccharide binding"/>
    <property type="evidence" value="ECO:0007669"/>
    <property type="project" value="InterPro"/>
</dbReference>
<dbReference type="RefSeq" id="WP_184753439.1">
    <property type="nucleotide sequence ID" value="NZ_BAABEK010000009.1"/>
</dbReference>
<feature type="compositionally biased region" description="Polar residues" evidence="1">
    <location>
        <begin position="193"/>
        <end position="208"/>
    </location>
</feature>
<dbReference type="Proteomes" id="UP000534286">
    <property type="component" value="Unassembled WGS sequence"/>
</dbReference>
<reference evidence="3 4" key="1">
    <citation type="submission" date="2020-08" db="EMBL/GenBank/DDBJ databases">
        <title>Sequencing the genomes of 1000 actinobacteria strains.</title>
        <authorList>
            <person name="Klenk H.-P."/>
        </authorList>
    </citation>
    <scope>NUCLEOTIDE SEQUENCE [LARGE SCALE GENOMIC DNA]</scope>
    <source>
        <strain evidence="3 4">DSM 43023</strain>
    </source>
</reference>
<gene>
    <name evidence="3" type="ORF">FHR32_001298</name>
</gene>
<feature type="compositionally biased region" description="Basic and acidic residues" evidence="1">
    <location>
        <begin position="28"/>
        <end position="37"/>
    </location>
</feature>
<accession>A0A7W7RRT3</accession>
<dbReference type="EMBL" id="JACHJU010000001">
    <property type="protein sequence ID" value="MBB4936993.1"/>
    <property type="molecule type" value="Genomic_DNA"/>
</dbReference>
<feature type="region of interest" description="Disordered" evidence="1">
    <location>
        <begin position="1"/>
        <end position="72"/>
    </location>
</feature>
<dbReference type="AlphaFoldDB" id="A0A7W7RRT3"/>
<feature type="compositionally biased region" description="Basic and acidic residues" evidence="1">
    <location>
        <begin position="1"/>
        <end position="21"/>
    </location>
</feature>
<feature type="compositionally biased region" description="Low complexity" evidence="1">
    <location>
        <begin position="209"/>
        <end position="225"/>
    </location>
</feature>
<keyword evidence="2" id="KW-0812">Transmembrane</keyword>
<evidence type="ECO:0000256" key="1">
    <source>
        <dbReference type="SAM" id="MobiDB-lite"/>
    </source>
</evidence>
<evidence type="ECO:0008006" key="5">
    <source>
        <dbReference type="Google" id="ProtNLM"/>
    </source>
</evidence>
<feature type="region of interest" description="Disordered" evidence="1">
    <location>
        <begin position="99"/>
        <end position="235"/>
    </location>
</feature>
<feature type="transmembrane region" description="Helical" evidence="2">
    <location>
        <begin position="75"/>
        <end position="95"/>
    </location>
</feature>
<proteinExistence type="predicted"/>
<dbReference type="Gene3D" id="2.60.40.290">
    <property type="match status" value="1"/>
</dbReference>
<keyword evidence="2" id="KW-1133">Transmembrane helix</keyword>
<sequence length="334" mass="34826">MGRHGGRGEDAPRNRGKRGPEPELPDEPVGRRLRPEESAVTETGFLGSGWSARTEPSEPVWPEERRRSGGRIKTVVLAVTAMAVVLGGTVAGVQMTGAAGPSTDCPPGGCLAETPGQPEPYSTDQADPTEQPVPTGEPEKAGKEKATPTPSPSATRWRASRTATTRPTPTPETTRTARHREPPRPTDSPEPGPSTTGKSLVTGTRTQEPSQTATQPPVTPPSQTTIPETQHNPAAGGAALRVGFGVVDEKQEVYTARLVVTADEKLAGLTLSLPVGGEVASVAGADWTQDGDTLVLEPSADLEAGGDLVLTFTAYGRAEPPQTCRSTQAECAVI</sequence>
<evidence type="ECO:0000313" key="3">
    <source>
        <dbReference type="EMBL" id="MBB4936993.1"/>
    </source>
</evidence>
<keyword evidence="2" id="KW-0472">Membrane</keyword>
<protein>
    <recommendedName>
        <fullName evidence="5">CBM2 domain-containing protein</fullName>
    </recommendedName>
</protein>
<name>A0A7W7RRT3_9ACTN</name>
<dbReference type="InterPro" id="IPR012291">
    <property type="entry name" value="CBM2_carb-bd_dom_sf"/>
</dbReference>
<dbReference type="GO" id="GO:0004553">
    <property type="term" value="F:hydrolase activity, hydrolyzing O-glycosyl compounds"/>
    <property type="evidence" value="ECO:0007669"/>
    <property type="project" value="InterPro"/>
</dbReference>
<feature type="compositionally biased region" description="Low complexity" evidence="1">
    <location>
        <begin position="152"/>
        <end position="174"/>
    </location>
</feature>
<keyword evidence="4" id="KW-1185">Reference proteome</keyword>
<evidence type="ECO:0000256" key="2">
    <source>
        <dbReference type="SAM" id="Phobius"/>
    </source>
</evidence>